<dbReference type="HOGENOM" id="CLU_3213832_0_0_7"/>
<dbReference type="AlphaFoldDB" id="W4MC18"/>
<keyword evidence="2" id="KW-1185">Reference proteome</keyword>
<dbReference type="EMBL" id="AZHX01000505">
    <property type="protein sequence ID" value="ETX07187.1"/>
    <property type="molecule type" value="Genomic_DNA"/>
</dbReference>
<accession>W4MC18</accession>
<organism evidence="1 2">
    <name type="scientific">Candidatus Entotheonella gemina</name>
    <dbReference type="NCBI Taxonomy" id="1429439"/>
    <lineage>
        <taxon>Bacteria</taxon>
        <taxon>Pseudomonadati</taxon>
        <taxon>Nitrospinota/Tectimicrobiota group</taxon>
        <taxon>Candidatus Tectimicrobiota</taxon>
        <taxon>Candidatus Entotheonellia</taxon>
        <taxon>Candidatus Entotheonellales</taxon>
        <taxon>Candidatus Entotheonellaceae</taxon>
        <taxon>Candidatus Entotheonella</taxon>
    </lineage>
</organism>
<sequence>MAAEQRLIRFAGLDPVPIGLAMAEPISDDALLLPACRQVRLLKP</sequence>
<name>W4MC18_9BACT</name>
<evidence type="ECO:0000313" key="2">
    <source>
        <dbReference type="Proteomes" id="UP000019140"/>
    </source>
</evidence>
<proteinExistence type="predicted"/>
<dbReference type="Proteomes" id="UP000019140">
    <property type="component" value="Unassembled WGS sequence"/>
</dbReference>
<gene>
    <name evidence="1" type="ORF">ETSY2_12635</name>
</gene>
<reference evidence="1 2" key="1">
    <citation type="journal article" date="2014" name="Nature">
        <title>An environmental bacterial taxon with a large and distinct metabolic repertoire.</title>
        <authorList>
            <person name="Wilson M.C."/>
            <person name="Mori T."/>
            <person name="Ruckert C."/>
            <person name="Uria A.R."/>
            <person name="Helf M.J."/>
            <person name="Takada K."/>
            <person name="Gernert C."/>
            <person name="Steffens U.A."/>
            <person name="Heycke N."/>
            <person name="Schmitt S."/>
            <person name="Rinke C."/>
            <person name="Helfrich E.J."/>
            <person name="Brachmann A.O."/>
            <person name="Gurgui C."/>
            <person name="Wakimoto T."/>
            <person name="Kracht M."/>
            <person name="Crusemann M."/>
            <person name="Hentschel U."/>
            <person name="Abe I."/>
            <person name="Matsunaga S."/>
            <person name="Kalinowski J."/>
            <person name="Takeyama H."/>
            <person name="Piel J."/>
        </authorList>
    </citation>
    <scope>NUCLEOTIDE SEQUENCE [LARGE SCALE GENOMIC DNA]</scope>
    <source>
        <strain evidence="2">TSY2</strain>
    </source>
</reference>
<protein>
    <submittedName>
        <fullName evidence="1">Uncharacterized protein</fullName>
    </submittedName>
</protein>
<comment type="caution">
    <text evidence="1">The sequence shown here is derived from an EMBL/GenBank/DDBJ whole genome shotgun (WGS) entry which is preliminary data.</text>
</comment>
<evidence type="ECO:0000313" key="1">
    <source>
        <dbReference type="EMBL" id="ETX07187.1"/>
    </source>
</evidence>